<dbReference type="EMBL" id="UINC01028271">
    <property type="protein sequence ID" value="SVB08957.1"/>
    <property type="molecule type" value="Genomic_DNA"/>
</dbReference>
<dbReference type="SUPFAM" id="SSF51197">
    <property type="entry name" value="Clavaminate synthase-like"/>
    <property type="match status" value="1"/>
</dbReference>
<dbReference type="AlphaFoldDB" id="A0A382B6S8"/>
<proteinExistence type="predicted"/>
<dbReference type="InterPro" id="IPR056470">
    <property type="entry name" value="BesD/HalB-like"/>
</dbReference>
<organism evidence="3">
    <name type="scientific">marine metagenome</name>
    <dbReference type="NCBI Taxonomy" id="408172"/>
    <lineage>
        <taxon>unclassified sequences</taxon>
        <taxon>metagenomes</taxon>
        <taxon>ecological metagenomes</taxon>
    </lineage>
</organism>
<dbReference type="Gene3D" id="2.60.120.620">
    <property type="entry name" value="q2cbj1_9rhob like domain"/>
    <property type="match status" value="1"/>
</dbReference>
<gene>
    <name evidence="3" type="ORF">METZ01_LOCUS161811</name>
</gene>
<dbReference type="InterPro" id="IPR005123">
    <property type="entry name" value="Oxoglu/Fe-dep_dioxygenase_dom"/>
</dbReference>
<evidence type="ECO:0000259" key="2">
    <source>
        <dbReference type="PROSITE" id="PS51471"/>
    </source>
</evidence>
<feature type="domain" description="Fe2OG dioxygenase" evidence="2">
    <location>
        <begin position="142"/>
        <end position="253"/>
    </location>
</feature>
<protein>
    <recommendedName>
        <fullName evidence="2">Fe2OG dioxygenase domain-containing protein</fullName>
    </recommendedName>
</protein>
<accession>A0A382B6S8</accession>
<dbReference type="PROSITE" id="PS51471">
    <property type="entry name" value="FE2OG_OXY"/>
    <property type="match status" value="1"/>
</dbReference>
<sequence length="289" mass="33315">MFRDIQMNIEKIIDLKHYPIHHPDSAEYFEIVNTVNSGLAEDGCVVLPNFLSVDGLEALVNESEERKSQAYYAESKLCNVYLAEGNPEESEEHPQNIFMERSNGFITADLLGEGTYAHMLYHWRPLREFLADCLSKKELHIYADPVSNMIVNLCKPGQIFNWHFDTNEFTITFLLRGAESGGYFEYVPNLRMKDDECFEEVKKVLNGDRSRVKRLNLNAGDLQFFLGRFSLHRVTHNSGDTDRLLLIQSFTEMPGIIGNPQRVKDLYGKTTKDHQEKVNDRARSDQLLD</sequence>
<name>A0A382B6S8_9ZZZZ</name>
<reference evidence="3" key="1">
    <citation type="submission" date="2018-05" db="EMBL/GenBank/DDBJ databases">
        <authorList>
            <person name="Lanie J.A."/>
            <person name="Ng W.-L."/>
            <person name="Kazmierczak K.M."/>
            <person name="Andrzejewski T.M."/>
            <person name="Davidsen T.M."/>
            <person name="Wayne K.J."/>
            <person name="Tettelin H."/>
            <person name="Glass J.I."/>
            <person name="Rusch D."/>
            <person name="Podicherti R."/>
            <person name="Tsui H.-C.T."/>
            <person name="Winkler M.E."/>
        </authorList>
    </citation>
    <scope>NUCLEOTIDE SEQUENCE</scope>
</reference>
<evidence type="ECO:0000256" key="1">
    <source>
        <dbReference type="SAM" id="MobiDB-lite"/>
    </source>
</evidence>
<evidence type="ECO:0000313" key="3">
    <source>
        <dbReference type="EMBL" id="SVB08957.1"/>
    </source>
</evidence>
<dbReference type="Pfam" id="PF23169">
    <property type="entry name" value="HalD"/>
    <property type="match status" value="1"/>
</dbReference>
<feature type="region of interest" description="Disordered" evidence="1">
    <location>
        <begin position="269"/>
        <end position="289"/>
    </location>
</feature>